<feature type="domain" description="Mucin binding" evidence="5">
    <location>
        <begin position="1662"/>
        <end position="1734"/>
    </location>
</feature>
<evidence type="ECO:0000256" key="1">
    <source>
        <dbReference type="ARBA" id="ARBA00022729"/>
    </source>
</evidence>
<accession>A0A179CQP3</accession>
<feature type="domain" description="Mucin binding" evidence="5">
    <location>
        <begin position="2413"/>
        <end position="2484"/>
    </location>
</feature>
<evidence type="ECO:0000259" key="5">
    <source>
        <dbReference type="Pfam" id="PF17965"/>
    </source>
</evidence>
<feature type="domain" description="Mucin binding" evidence="5">
    <location>
        <begin position="457"/>
        <end position="530"/>
    </location>
</feature>
<feature type="domain" description="Mub B2-like" evidence="6">
    <location>
        <begin position="2500"/>
        <end position="2593"/>
    </location>
</feature>
<organism evidence="7 8">
    <name type="scientific">Ligilactobacillus aviarius</name>
    <dbReference type="NCBI Taxonomy" id="1606"/>
    <lineage>
        <taxon>Bacteria</taxon>
        <taxon>Bacillati</taxon>
        <taxon>Bacillota</taxon>
        <taxon>Bacilli</taxon>
        <taxon>Lactobacillales</taxon>
        <taxon>Lactobacillaceae</taxon>
        <taxon>Ligilactobacillus</taxon>
    </lineage>
</organism>
<dbReference type="OrthoDB" id="2282350at2"/>
<evidence type="ECO:0000313" key="7">
    <source>
        <dbReference type="EMBL" id="OAQ07203.1"/>
    </source>
</evidence>
<feature type="domain" description="Mucin binding" evidence="5">
    <location>
        <begin position="2043"/>
        <end position="2115"/>
    </location>
</feature>
<feature type="domain" description="Mucin binding" evidence="5">
    <location>
        <begin position="1091"/>
        <end position="1162"/>
    </location>
</feature>
<feature type="domain" description="Mucin binding" evidence="5">
    <location>
        <begin position="2227"/>
        <end position="2299"/>
    </location>
</feature>
<name>A0A179CQP3_9LACO</name>
<feature type="compositionally biased region" description="Basic and acidic residues" evidence="3">
    <location>
        <begin position="82"/>
        <end position="92"/>
    </location>
</feature>
<feature type="domain" description="Mub B2-like" evidence="6">
    <location>
        <begin position="2865"/>
        <end position="2959"/>
    </location>
</feature>
<dbReference type="Pfam" id="PF17966">
    <property type="entry name" value="Muc_B2"/>
    <property type="match status" value="17"/>
</dbReference>
<feature type="domain" description="Mub B2-like" evidence="6">
    <location>
        <begin position="1557"/>
        <end position="1659"/>
    </location>
</feature>
<protein>
    <recommendedName>
        <fullName evidence="9">Gram-positive cocci surface proteins LPxTG domain-containing protein</fullName>
    </recommendedName>
</protein>
<dbReference type="Gene3D" id="3.10.20.320">
    <property type="entry name" value="Putative peptidoglycan bound protein (lpxtg motif)"/>
    <property type="match status" value="1"/>
</dbReference>
<feature type="domain" description="Mub B2-like" evidence="6">
    <location>
        <begin position="1168"/>
        <end position="1267"/>
    </location>
</feature>
<feature type="domain" description="Mub B2-like" evidence="6">
    <location>
        <begin position="3050"/>
        <end position="3145"/>
    </location>
</feature>
<dbReference type="InterPro" id="IPR022263">
    <property type="entry name" value="KxYKxGKxW"/>
</dbReference>
<feature type="domain" description="MucBP" evidence="4">
    <location>
        <begin position="380"/>
        <end position="451"/>
    </location>
</feature>
<feature type="domain" description="Mub B2-like" evidence="6">
    <location>
        <begin position="3233"/>
        <end position="3330"/>
    </location>
</feature>
<dbReference type="InterPro" id="IPR041558">
    <property type="entry name" value="MucBP_2"/>
</dbReference>
<feature type="compositionally biased region" description="Basic and acidic residues" evidence="3">
    <location>
        <begin position="3518"/>
        <end position="3581"/>
    </location>
</feature>
<feature type="domain" description="Mub B2-like" evidence="6">
    <location>
        <begin position="717"/>
        <end position="815"/>
    </location>
</feature>
<dbReference type="Gene3D" id="3.10.20.470">
    <property type="match status" value="16"/>
</dbReference>
<feature type="domain" description="Mub B2-like" evidence="6">
    <location>
        <begin position="823"/>
        <end position="913"/>
    </location>
</feature>
<dbReference type="Pfam" id="PF17965">
    <property type="entry name" value="MucBP_2"/>
    <property type="match status" value="16"/>
</dbReference>
<sequence length="3581" mass="387209">MKNKSYFGDRYNRVKLYKKGKFWVASSLTFLSLGIGMGVVAGIAHAQEVPQTSIESAQISSQRLVSESSKTSIQTQSSSQLEKVKVQSETEKSAPTVVSSSVKPNSSLQQSSSLVSAASSTVASSQSLKSSSSRMPSSTAASSQSLKSSSSCVPSSAVSSSKTSISLSSKESSQGENSKSSSRVPSSLSSEASQSSTKQSSVTSSTSSTTPLVDGEKETLSNDPKFPSSVKTTVNDGQRLSEVNPVIKNHDENENATFAATNKLYDISSTYVGDVTLSPEDAQNIDMDDLDAQWYIKYENNDGQPINDVITADDRWDNGEIYYSYENGSKVRTDTESGVNYLSKNGYSLDQVEINYFINPWNQSVTVTLYFDHSRSAGKPVDVVYQTADGKVLGTGTASYESSSGTAETTPYIGDTYTTTAKTFPGYQLTNTPSNATGTVTDSTQTVTYTYAPIQEKVNVQIIDDTTHQTIKTVTVNGSFGQTVSETTNDILQKNLTNAANYNVVSSTWPSSLTFNTSNNGATYTIHVSHKTKSATVTANVTQTIHYVYSGSSKQAQPDHTAQITFQATETVDEVTGQIISQTPWKNVSGTDEFPSIQSPEIVGYTPSYTSSQAITGVTANTPNNVQTITYTPNNYVMTITFYDMDAKRIIQQKVLEGAYGTTANFDYQSVINQLESQGYKVARNNIPSKGLVFNNTGKQNYEVDFTHTSTVLPSDAKGLTKVIERTIHYVYADGKTAHADDVQTVTYTRTATEDNVTHEITYGTWTAANNNSTFTEVKSPTINGYTPSIATVAAENVSSNANNSVVTVVYTPNNGGTQTPQGDTKTTVTQTIYFLKNDGTQLLQPKVTTITFTRTKNANGTYTAWTAEGSDDFPAYTAPTISGYEPNIKATQAVNNVQATDANNVQTIIYSPIEADAEIVFYDQTTGKNINVVNLNGDFGTSSSYSPATEISTLESMGYKLVSNDFPKNGISFEETGSQQYTLVFAHTIVPVTQTSTVTQTIKYQYSNGTQAAAPVTRSLTFTRTGTLDKVTNQATYGDWKPQTTNTFGAVKSPVIYGYSTSHPESTAVTVDGSSPDNVQVITYIPNTETATITFTDQTTGQTINQVTVQGDFGTSSSYSPDAEISALESRGYELVSNNFKPISFDKDSTSPLVNYQVVLKEQIVNSTETKTITQTIHYVDQTGKPLAADHTATITFTRPVTTNKVTSATTYGEWTPSSSDFPAVVSPTITGYTPDKAESTAVTVSAPTATTTPQNNVQTITYTPKQETIKIEYIDAFDPSDPTTPNYNSTNVLSTTTLTGAYGSEATYSPTSTITDYHNQGYEPVGFHPSLPAKGLWFNVDGTQVFKFYLIHQTKQVAQTAHVTYTVHYELGQAPADGSKINLPADNVQNFTFTRDNTVDEVTGKVLSNGKWNVASQQTKAVTSPTITGYTADPTVVASQTITPNADGTDASITKNVIYTPNQESAKIEYYDQTTGKVLSTDTVTGAFGTKSSYNPAENIQKYISEGYQVVSDGFPAGGIDFNNAGNVPTYRITFKHQITTDTVTNNPDKISGLSLTGTQTINYVYGTNTGKQGQQAAPTKTTKITFTRTATYDHVTKQVTYGAWTSQVTGYPAVVSPTISGYTPSAASSTAVTEKPTANATASDISNTQTITYNANQEKAIVNYIDETTGKTLNSVSLTGTFGSTDKYDPSTLIKQYESKGYVLVNNEVPTNGIQFNQDGKQLTFDVTFKHGTTTYGPASTNLPQGVKISTSTTRVINYVYGTNQNGQIVAGTQTAAPSNTETAKYERTVTVDNVTGTQTASAWKLVSGSATFPEVKSPSITGYTANVVEEPSMSASPDGQTHTETVVYTPNQEKAIITYIDDTTGKTLKTDTITGNFNSDSNYDPQTVINQYEKQGYQLVSDNWPTNGAVFNKDGVVQNYQVHLKEATQDFDPSNNPDDLDLKHTVTQTIHYVFSDGKQAAPDATASITFNRTAIRDEVTGKITYSTWQAVGNDDFPAVKSPVITGYTPSAVSSTAINNVTGDAADNVQTITYTPNKETATIKYVDQTTGKTLQNVTINGVYNGTTAYDVNSVIQNYEKQGYVLVNNGVPANGITFNKDGVTPTYTVTLKHGTTTYTSTNNPANLDLSNTVTHTIHYVYSAGGQAQPDNVQKLTFTRTATKDNVTGTITYSNWGPATGTFSSVPTPTITGYTPSATSSTAVTGVTSSSADSSQTITYTPDQESATVTFIDQTTDKTIKNVTLTGAFNSTSNYSPASEIAALEKAGYQLVSNNYPTTGVKFDEAGQAQHFTITLKHTYTTETPTSNPDGLNLTHDVVETINYVYANGKQAAPTKTTTIAFTRTATKDNVTGKIIGYSAWQTNGNDSFPAVASPTITGYTPDKSNIAAVYHLTGQSSDITTTVTYTANQEKAVVQYIDDTTGKVIATDNLSGTYGTDSTYDPQSEIKKYEQAGYQFVSSDYPQDGNIFDQNGKVQTYQIHLKETTTTFTPKNNPQSLDLTDTVIQTIKYQFTDGKQAASTKKASITFTRDAIKNNVTRAITYTPWTPAISNFPQVTSPMITGYTPSQKQSSAVAVQPGDKDNVQVITYAPNQEKATVTFIDQTTGKTLQVVDLSGAYGTVSSYQPTATIQKYEAEGYVLVKNGYPQGGASFNEDGTVNNYNIYLKHQDDQNPAGLDLDQTVTETINYVYANGKQAAASKVLTLHFHRDAQKDAVTGAVTYTPWQAVDGTSFAAVKSPVITGYTANKPVVQAVDGVSDKTPDRTVTVTYTPNQEQATVTFIDDTANKVISKVNLNGAFGTTSAYSPEATIKQLEAKGYEVVSNDFPTNGIEFDQAGKVQNFTIHLKHKTTINTVDNNPDNVAGLTHEVTRTINYRYQNGQTAAKSVVQSVTFTRTATKDQVTGQITYSPWARSRDVAFAAVQSPEIAGYTPSEKVVPAVATVNADTQNMVENVIYTPNEEQATVSFIDDTTGKVLSTTTLSGAYDTDSDYQPDQTIKRYESKGYELVSNDYPQDGNIFNQAGKVQHFEIHLKHRITTDTATSNPDKLLNLQHTVTRTINYRFQNGKTADPSVVQQIVFSRSATFDHVTGQITYSKWKASANDAFSKVISPTIKGYTPNKAAIQALKNVAESASNITQVVTYSDNQESATITYVDDTTRKAIQTVTVNGDFGTKADYDESEVLKNYEKKGYQYVGGNYPASGITFDVNGVVKHYVVHLKETINNYTPENNPKKLDLTKTVTRTINYVDANGKQMAPSVTQTITFTRNATVNEVTGQVTYTDWQPSGNDDYNAVESPAVKGYTPSTTQVGAVNNVPATATNTVTNVVYTANKETATVTYVDETTGKVLSTATLTGPYDSTSSYDPQAVINKYESEGYQLVSNDYPTNGQIFGADGVTQHFTIKFTEKTSNYTPENNPKKLDLTKTVTRTINYVDANGKQLAPSVTQTITFTRSATVNEVTGQVTYTDWQPSGSDSYNAVESPAVKGYTPTQKTVEAENNVSVNSTDQVVNVVYTADKPTTPEHKPSEPDKKPVTPEHKPSEPDKKPATPEHKPSEPDKKPATPEHKPSEPDKKPATPEHKPS</sequence>
<feature type="domain" description="Mub B2-like" evidence="6">
    <location>
        <begin position="533"/>
        <end position="635"/>
    </location>
</feature>
<dbReference type="RefSeq" id="WP_064225348.1">
    <property type="nucleotide sequence ID" value="NZ_LVKI01000038.1"/>
</dbReference>
<evidence type="ECO:0000313" key="8">
    <source>
        <dbReference type="Proteomes" id="UP000078520"/>
    </source>
</evidence>
<feature type="domain" description="Mucin binding" evidence="5">
    <location>
        <begin position="1467"/>
        <end position="1539"/>
    </location>
</feature>
<comment type="caution">
    <text evidence="7">The sequence shown here is derived from an EMBL/GenBank/DDBJ whole genome shotgun (WGS) entry which is preliminary data.</text>
</comment>
<feature type="domain" description="Mucin binding" evidence="5">
    <location>
        <begin position="3333"/>
        <end position="3403"/>
    </location>
</feature>
<gene>
    <name evidence="7" type="ORF">A3O14_00350</name>
</gene>
<feature type="compositionally biased region" description="Low complexity" evidence="3">
    <location>
        <begin position="98"/>
        <end position="110"/>
    </location>
</feature>
<dbReference type="Pfam" id="PF06458">
    <property type="entry name" value="MucBP"/>
    <property type="match status" value="1"/>
</dbReference>
<feature type="domain" description="Mucin binding" evidence="5">
    <location>
        <begin position="1293"/>
        <end position="1354"/>
    </location>
</feature>
<dbReference type="Pfam" id="PF19258">
    <property type="entry name" value="KxYKxGKxW_sig"/>
    <property type="match status" value="1"/>
</dbReference>
<dbReference type="InterPro" id="IPR041495">
    <property type="entry name" value="Mub_B2"/>
</dbReference>
<feature type="domain" description="Mucin binding" evidence="5">
    <location>
        <begin position="1858"/>
        <end position="1929"/>
    </location>
</feature>
<dbReference type="NCBIfam" id="TIGR03715">
    <property type="entry name" value="KxYKxGKxW"/>
    <property type="match status" value="1"/>
</dbReference>
<feature type="domain" description="Mub B2-like" evidence="6">
    <location>
        <begin position="2678"/>
        <end position="2774"/>
    </location>
</feature>
<keyword evidence="1" id="KW-0732">Signal</keyword>
<reference evidence="8" key="1">
    <citation type="submission" date="2016-03" db="EMBL/GenBank/DDBJ databases">
        <authorList>
            <person name="Johnson T.J."/>
            <person name="Youmans B."/>
            <person name="Case K."/>
            <person name="Noll S."/>
        </authorList>
    </citation>
    <scope>NUCLEOTIDE SEQUENCE [LARGE SCALE GENOMIC DNA]</scope>
    <source>
        <strain evidence="8">UMNLAv8</strain>
    </source>
</reference>
<feature type="domain" description="Mub B2-like" evidence="6">
    <location>
        <begin position="994"/>
        <end position="1088"/>
    </location>
</feature>
<keyword evidence="2" id="KW-0677">Repeat</keyword>
<feature type="domain" description="Mub B2-like" evidence="6">
    <location>
        <begin position="1357"/>
        <end position="1464"/>
    </location>
</feature>
<feature type="domain" description="Mub B2-like" evidence="6">
    <location>
        <begin position="2130"/>
        <end position="2224"/>
    </location>
</feature>
<feature type="domain" description="Mucin binding" evidence="5">
    <location>
        <begin position="3148"/>
        <end position="3219"/>
    </location>
</feature>
<feature type="domain" description="Mucin binding" evidence="5">
    <location>
        <begin position="918"/>
        <end position="988"/>
    </location>
</feature>
<feature type="compositionally biased region" description="Low complexity" evidence="3">
    <location>
        <begin position="126"/>
        <end position="210"/>
    </location>
</feature>
<dbReference type="InterPro" id="IPR009459">
    <property type="entry name" value="MucBP_dom"/>
</dbReference>
<feature type="domain" description="Mucin binding" evidence="5">
    <location>
        <begin position="2962"/>
        <end position="3034"/>
    </location>
</feature>
<feature type="domain" description="Mucin binding" evidence="5">
    <location>
        <begin position="639"/>
        <end position="708"/>
    </location>
</feature>
<feature type="domain" description="Mucin binding" evidence="5">
    <location>
        <begin position="2596"/>
        <end position="2668"/>
    </location>
</feature>
<evidence type="ECO:0000256" key="2">
    <source>
        <dbReference type="ARBA" id="ARBA00022737"/>
    </source>
</evidence>
<dbReference type="EMBL" id="LVKI01000038">
    <property type="protein sequence ID" value="OAQ07203.1"/>
    <property type="molecule type" value="Genomic_DNA"/>
</dbReference>
<feature type="region of interest" description="Disordered" evidence="3">
    <location>
        <begin position="126"/>
        <end position="234"/>
    </location>
</feature>
<feature type="region of interest" description="Disordered" evidence="3">
    <location>
        <begin position="69"/>
        <end position="110"/>
    </location>
</feature>
<evidence type="ECO:0000259" key="4">
    <source>
        <dbReference type="Pfam" id="PF06458"/>
    </source>
</evidence>
<feature type="domain" description="Mub B2-like" evidence="6">
    <location>
        <begin position="2314"/>
        <end position="2411"/>
    </location>
</feature>
<feature type="domain" description="Mub B2-like" evidence="6">
    <location>
        <begin position="3418"/>
        <end position="3515"/>
    </location>
</feature>
<proteinExistence type="predicted"/>
<feature type="compositionally biased region" description="Low complexity" evidence="3">
    <location>
        <begin position="69"/>
        <end position="80"/>
    </location>
</feature>
<dbReference type="Proteomes" id="UP000078520">
    <property type="component" value="Unassembled WGS sequence"/>
</dbReference>
<feature type="domain" description="Mucin binding" evidence="5">
    <location>
        <begin position="2776"/>
        <end position="2848"/>
    </location>
</feature>
<evidence type="ECO:0008006" key="9">
    <source>
        <dbReference type="Google" id="ProtNLM"/>
    </source>
</evidence>
<feature type="non-terminal residue" evidence="7">
    <location>
        <position position="3581"/>
    </location>
</feature>
<feature type="region of interest" description="Disordered" evidence="3">
    <location>
        <begin position="3515"/>
        <end position="3581"/>
    </location>
</feature>
<feature type="domain" description="Mub B2-like" evidence="6">
    <location>
        <begin position="1944"/>
        <end position="2040"/>
    </location>
</feature>
<evidence type="ECO:0000259" key="6">
    <source>
        <dbReference type="Pfam" id="PF17966"/>
    </source>
</evidence>
<feature type="domain" description="Mub B2-like" evidence="6">
    <location>
        <begin position="1754"/>
        <end position="1856"/>
    </location>
</feature>
<evidence type="ECO:0000256" key="3">
    <source>
        <dbReference type="SAM" id="MobiDB-lite"/>
    </source>
</evidence>
<dbReference type="Gene3D" id="2.60.40.4300">
    <property type="match status" value="17"/>
</dbReference>